<evidence type="ECO:0000259" key="2">
    <source>
        <dbReference type="Pfam" id="PF13340"/>
    </source>
</evidence>
<reference evidence="3 4" key="1">
    <citation type="submission" date="2022-10" db="EMBL/GenBank/DDBJ databases">
        <title>Identification of biosynthetic pathway for the production of the potent trypsin inhibitor radiosumin.</title>
        <authorList>
            <person name="Fewer D.P."/>
            <person name="Delbaje E."/>
            <person name="Ouyang X."/>
            <person name="Agostino P.D."/>
            <person name="Wahlsten M."/>
            <person name="Jokela J."/>
            <person name="Permi P."/>
            <person name="Haapaniemi E."/>
            <person name="Koistinen H."/>
        </authorList>
    </citation>
    <scope>NUCLEOTIDE SEQUENCE [LARGE SCALE GENOMIC DNA]</scope>
    <source>
        <strain evidence="3 4">NIES-515</strain>
    </source>
</reference>
<sequence length="135" mass="15708">MNRGDLSNEQWERLKPLPPASKPRTGKPNNDHRTVINGILWILRTGAPWPDMPERYEKWESAATRFYRWQKAGIWNQILQHLQASFRGEASPRNVASEGECVEYVTRPVLNSNHQKAQIILTQWVLAWKPHSIDV</sequence>
<accession>A0ABT3B5G9</accession>
<evidence type="ECO:0000313" key="3">
    <source>
        <dbReference type="EMBL" id="MCV3216623.1"/>
    </source>
</evidence>
<proteinExistence type="predicted"/>
<dbReference type="RefSeq" id="WP_263748279.1">
    <property type="nucleotide sequence ID" value="NZ_JAOWRF010000346.1"/>
</dbReference>
<dbReference type="PANTHER" id="PTHR46637">
    <property type="entry name" value="TIS1421-TRANSPOSASE PROTEIN A"/>
    <property type="match status" value="1"/>
</dbReference>
<evidence type="ECO:0000313" key="4">
    <source>
        <dbReference type="Proteomes" id="UP001526143"/>
    </source>
</evidence>
<organism evidence="3 4">
    <name type="scientific">Plectonema radiosum NIES-515</name>
    <dbReference type="NCBI Taxonomy" id="2986073"/>
    <lineage>
        <taxon>Bacteria</taxon>
        <taxon>Bacillati</taxon>
        <taxon>Cyanobacteriota</taxon>
        <taxon>Cyanophyceae</taxon>
        <taxon>Oscillatoriophycideae</taxon>
        <taxon>Oscillatoriales</taxon>
        <taxon>Microcoleaceae</taxon>
        <taxon>Plectonema</taxon>
    </lineage>
</organism>
<feature type="region of interest" description="Disordered" evidence="1">
    <location>
        <begin position="1"/>
        <end position="32"/>
    </location>
</feature>
<comment type="caution">
    <text evidence="3">The sequence shown here is derived from an EMBL/GenBank/DDBJ whole genome shotgun (WGS) entry which is preliminary data.</text>
</comment>
<dbReference type="PANTHER" id="PTHR46637:SF1">
    <property type="entry name" value="BLL5188 PROTEIN"/>
    <property type="match status" value="1"/>
</dbReference>
<gene>
    <name evidence="3" type="ORF">OGM63_24470</name>
</gene>
<dbReference type="Pfam" id="PF13340">
    <property type="entry name" value="DUF4096"/>
    <property type="match status" value="1"/>
</dbReference>
<keyword evidence="4" id="KW-1185">Reference proteome</keyword>
<feature type="domain" description="Insertion element IS402-like" evidence="2">
    <location>
        <begin position="6"/>
        <end position="78"/>
    </location>
</feature>
<evidence type="ECO:0000256" key="1">
    <source>
        <dbReference type="SAM" id="MobiDB-lite"/>
    </source>
</evidence>
<protein>
    <submittedName>
        <fullName evidence="3">Transposase</fullName>
    </submittedName>
</protein>
<dbReference type="InterPro" id="IPR052909">
    <property type="entry name" value="Transposase_6_like"/>
</dbReference>
<dbReference type="InterPro" id="IPR025161">
    <property type="entry name" value="IS402-like_dom"/>
</dbReference>
<dbReference type="EMBL" id="JAOWRF010000346">
    <property type="protein sequence ID" value="MCV3216623.1"/>
    <property type="molecule type" value="Genomic_DNA"/>
</dbReference>
<dbReference type="Proteomes" id="UP001526143">
    <property type="component" value="Unassembled WGS sequence"/>
</dbReference>
<name>A0ABT3B5G9_9CYAN</name>